<reference evidence="2 3" key="1">
    <citation type="submission" date="2024-03" db="EMBL/GenBank/DDBJ databases">
        <title>A high-quality draft genome sequence of Diaporthe vaccinii, a causative agent of upright dieback and viscid rot disease in cranberry plants.</title>
        <authorList>
            <person name="Sarrasin M."/>
            <person name="Lang B.F."/>
            <person name="Burger G."/>
        </authorList>
    </citation>
    <scope>NUCLEOTIDE SEQUENCE [LARGE SCALE GENOMIC DNA]</scope>
    <source>
        <strain evidence="2 3">IS7</strain>
    </source>
</reference>
<dbReference type="Proteomes" id="UP001600888">
    <property type="component" value="Unassembled WGS sequence"/>
</dbReference>
<organism evidence="2 3">
    <name type="scientific">Diaporthe vaccinii</name>
    <dbReference type="NCBI Taxonomy" id="105482"/>
    <lineage>
        <taxon>Eukaryota</taxon>
        <taxon>Fungi</taxon>
        <taxon>Dikarya</taxon>
        <taxon>Ascomycota</taxon>
        <taxon>Pezizomycotina</taxon>
        <taxon>Sordariomycetes</taxon>
        <taxon>Sordariomycetidae</taxon>
        <taxon>Diaporthales</taxon>
        <taxon>Diaporthaceae</taxon>
        <taxon>Diaporthe</taxon>
        <taxon>Diaporthe eres species complex</taxon>
    </lineage>
</organism>
<feature type="compositionally biased region" description="Basic and acidic residues" evidence="1">
    <location>
        <begin position="168"/>
        <end position="181"/>
    </location>
</feature>
<keyword evidence="3" id="KW-1185">Reference proteome</keyword>
<sequence length="382" mass="43167">MKRHRIGSPSSAPDPKKRALDTSKQQTPPSLLLEAKNGQRISLRQLQRLDKAYSTFDWYRTIEPSSECLKLAESRNCIADDPSDVLKFHFASVLGDDLRSKDRKVRRKHRAGQVRQGLRRRSVSSNSIDTLASEEKTDADAGSDDNTDDENEGYPQTLSITHSLDSWYDPKDNTSLDDRTEPSPADADYDEDDDKHGDENDDVCMRSNNYDDDAEDGGDCCMAGCGSVSEERVKKDRSGVYYAQQKLLINTFFSAHPDLTAEQCHEHVSDMAKTDSLVLPAGVQSPRCYTCRIDSDEKQTMTLFQFLDDNLEQSQLVEARKRFGDVVPVFRYHGKFQSLFVWILECPVGLPFGSVIDELLENELSTVNNLKQYKDIVVDLSK</sequence>
<comment type="caution">
    <text evidence="2">The sequence shown here is derived from an EMBL/GenBank/DDBJ whole genome shotgun (WGS) entry which is preliminary data.</text>
</comment>
<feature type="compositionally biased region" description="Polar residues" evidence="1">
    <location>
        <begin position="154"/>
        <end position="164"/>
    </location>
</feature>
<evidence type="ECO:0000313" key="2">
    <source>
        <dbReference type="EMBL" id="KAL2285897.1"/>
    </source>
</evidence>
<evidence type="ECO:0000256" key="1">
    <source>
        <dbReference type="SAM" id="MobiDB-lite"/>
    </source>
</evidence>
<protein>
    <recommendedName>
        <fullName evidence="4">HNH nuclease domain-containing protein</fullName>
    </recommendedName>
</protein>
<evidence type="ECO:0008006" key="4">
    <source>
        <dbReference type="Google" id="ProtNLM"/>
    </source>
</evidence>
<proteinExistence type="predicted"/>
<feature type="region of interest" description="Disordered" evidence="1">
    <location>
        <begin position="101"/>
        <end position="209"/>
    </location>
</feature>
<accession>A0ABR4ETZ3</accession>
<gene>
    <name evidence="2" type="ORF">FJTKL_07396</name>
</gene>
<feature type="compositionally biased region" description="Acidic residues" evidence="1">
    <location>
        <begin position="141"/>
        <end position="152"/>
    </location>
</feature>
<evidence type="ECO:0000313" key="3">
    <source>
        <dbReference type="Proteomes" id="UP001600888"/>
    </source>
</evidence>
<feature type="compositionally biased region" description="Basic residues" evidence="1">
    <location>
        <begin position="101"/>
        <end position="122"/>
    </location>
</feature>
<dbReference type="EMBL" id="JBAWTH010000027">
    <property type="protein sequence ID" value="KAL2285897.1"/>
    <property type="molecule type" value="Genomic_DNA"/>
</dbReference>
<feature type="region of interest" description="Disordered" evidence="1">
    <location>
        <begin position="1"/>
        <end position="32"/>
    </location>
</feature>
<name>A0ABR4ETZ3_9PEZI</name>